<accession>A0A6T9Y5D3</accession>
<organism evidence="3 4">
    <name type="scientific">Alteromonas macleodii</name>
    <name type="common">Pseudoalteromonas macleodii</name>
    <dbReference type="NCBI Taxonomy" id="28108"/>
    <lineage>
        <taxon>Bacteria</taxon>
        <taxon>Pseudomonadati</taxon>
        <taxon>Pseudomonadota</taxon>
        <taxon>Gammaproteobacteria</taxon>
        <taxon>Alteromonadales</taxon>
        <taxon>Alteromonadaceae</taxon>
        <taxon>Alteromonas/Salinimonas group</taxon>
        <taxon>Alteromonas</taxon>
    </lineage>
</organism>
<dbReference type="CDD" id="cd00093">
    <property type="entry name" value="HTH_XRE"/>
    <property type="match status" value="1"/>
</dbReference>
<evidence type="ECO:0000259" key="2">
    <source>
        <dbReference type="PROSITE" id="PS50943"/>
    </source>
</evidence>
<dbReference type="PANTHER" id="PTHR46797">
    <property type="entry name" value="HTH-TYPE TRANSCRIPTIONAL REGULATOR"/>
    <property type="match status" value="1"/>
</dbReference>
<protein>
    <submittedName>
        <fullName evidence="3">Transcriptional regulator, XRE family with cupin sensor</fullName>
    </submittedName>
</protein>
<dbReference type="InterPro" id="IPR014710">
    <property type="entry name" value="RmlC-like_jellyroll"/>
</dbReference>
<dbReference type="Pfam" id="PF01381">
    <property type="entry name" value="HTH_3"/>
    <property type="match status" value="1"/>
</dbReference>
<keyword evidence="1" id="KW-0238">DNA-binding</keyword>
<name>A0A6T9Y5D3_ALTMA</name>
<dbReference type="Gene3D" id="2.60.120.10">
    <property type="entry name" value="Jelly Rolls"/>
    <property type="match status" value="1"/>
</dbReference>
<evidence type="ECO:0000313" key="4">
    <source>
        <dbReference type="Proteomes" id="UP000509458"/>
    </source>
</evidence>
<dbReference type="PROSITE" id="PS50943">
    <property type="entry name" value="HTH_CROC1"/>
    <property type="match status" value="1"/>
</dbReference>
<dbReference type="InterPro" id="IPR050807">
    <property type="entry name" value="TransReg_Diox_bact_type"/>
</dbReference>
<dbReference type="SUPFAM" id="SSF51182">
    <property type="entry name" value="RmlC-like cupins"/>
    <property type="match status" value="1"/>
</dbReference>
<dbReference type="SMART" id="SM00530">
    <property type="entry name" value="HTH_XRE"/>
    <property type="match status" value="1"/>
</dbReference>
<sequence length="180" mass="19616">MVWRRVNQSTLNILGRHLQKLRQDKGVSLSQLAAGAGIAKSNLSRLEQGNGNPTLDTIWRLAKQLDVPFGQLVQPLSTSVGENGVEVRLIEQGQGIPNVDAYWMSVAPNTLREAESHAAGTKETITVISGSLEAGNIGSTQLLLPGQTTDFKADLPHVYKTQDDWATCLITIVYHKEAME</sequence>
<reference evidence="3 4" key="1">
    <citation type="submission" date="2020-06" db="EMBL/GenBank/DDBJ databases">
        <authorList>
            <person name="Duchaud E."/>
        </authorList>
    </citation>
    <scope>NUCLEOTIDE SEQUENCE [LARGE SCALE GENOMIC DNA]</scope>
    <source>
        <strain evidence="3">Alteromonas fortis</strain>
    </source>
</reference>
<evidence type="ECO:0000256" key="1">
    <source>
        <dbReference type="ARBA" id="ARBA00023125"/>
    </source>
</evidence>
<gene>
    <name evidence="3" type="ORF">ALFOR1_40433</name>
</gene>
<dbReference type="SUPFAM" id="SSF47413">
    <property type="entry name" value="lambda repressor-like DNA-binding domains"/>
    <property type="match status" value="1"/>
</dbReference>
<dbReference type="InterPro" id="IPR011051">
    <property type="entry name" value="RmlC_Cupin_sf"/>
</dbReference>
<dbReference type="Proteomes" id="UP000509458">
    <property type="component" value="Chromosome"/>
</dbReference>
<proteinExistence type="predicted"/>
<dbReference type="GO" id="GO:0003677">
    <property type="term" value="F:DNA binding"/>
    <property type="evidence" value="ECO:0007669"/>
    <property type="project" value="UniProtKB-KW"/>
</dbReference>
<dbReference type="GO" id="GO:0003700">
    <property type="term" value="F:DNA-binding transcription factor activity"/>
    <property type="evidence" value="ECO:0007669"/>
    <property type="project" value="TreeGrafter"/>
</dbReference>
<dbReference type="EMBL" id="LR812090">
    <property type="protein sequence ID" value="CAB9495043.1"/>
    <property type="molecule type" value="Genomic_DNA"/>
</dbReference>
<dbReference type="InterPro" id="IPR010982">
    <property type="entry name" value="Lambda_DNA-bd_dom_sf"/>
</dbReference>
<dbReference type="InterPro" id="IPR001387">
    <property type="entry name" value="Cro/C1-type_HTH"/>
</dbReference>
<feature type="domain" description="HTH cro/C1-type" evidence="2">
    <location>
        <begin position="18"/>
        <end position="72"/>
    </location>
</feature>
<dbReference type="PANTHER" id="PTHR46797:SF1">
    <property type="entry name" value="METHYLPHOSPHONATE SYNTHASE"/>
    <property type="match status" value="1"/>
</dbReference>
<dbReference type="AlphaFoldDB" id="A0A6T9Y5D3"/>
<dbReference type="Gene3D" id="1.10.260.40">
    <property type="entry name" value="lambda repressor-like DNA-binding domains"/>
    <property type="match status" value="1"/>
</dbReference>
<evidence type="ECO:0000313" key="3">
    <source>
        <dbReference type="EMBL" id="CAB9495043.1"/>
    </source>
</evidence>
<dbReference type="GO" id="GO:0005829">
    <property type="term" value="C:cytosol"/>
    <property type="evidence" value="ECO:0007669"/>
    <property type="project" value="TreeGrafter"/>
</dbReference>